<evidence type="ECO:0000313" key="3">
    <source>
        <dbReference type="EMBL" id="MBD1270297.1"/>
    </source>
</evidence>
<comment type="caution">
    <text evidence="4">The sequence shown here is derived from an EMBL/GenBank/DDBJ whole genome shotgun (WGS) entry which is preliminary data.</text>
</comment>
<accession>A0A8I0FYS6</accession>
<dbReference type="PANTHER" id="PTHR38441:SF1">
    <property type="entry name" value="MEMBRANE PROTEIN"/>
    <property type="match status" value="1"/>
</dbReference>
<evidence type="ECO:0000256" key="2">
    <source>
        <dbReference type="SAM" id="Phobius"/>
    </source>
</evidence>
<protein>
    <submittedName>
        <fullName evidence="4">DUF485 domain-containing protein</fullName>
    </submittedName>
</protein>
<dbReference type="EMBL" id="JACWMT010000003">
    <property type="protein sequence ID" value="MBD1271571.1"/>
    <property type="molecule type" value="Genomic_DNA"/>
</dbReference>
<evidence type="ECO:0000256" key="1">
    <source>
        <dbReference type="SAM" id="MobiDB-lite"/>
    </source>
</evidence>
<keyword evidence="2" id="KW-0472">Membrane</keyword>
<name>A0A8I0FYS6_9ACTN</name>
<dbReference type="InterPro" id="IPR007436">
    <property type="entry name" value="DUF485"/>
</dbReference>
<dbReference type="PANTHER" id="PTHR38441">
    <property type="entry name" value="INTEGRAL MEMBRANE PROTEIN-RELATED"/>
    <property type="match status" value="1"/>
</dbReference>
<keyword evidence="2" id="KW-0812">Transmembrane</keyword>
<dbReference type="EMBL" id="JACWMT010000002">
    <property type="protein sequence ID" value="MBD1270297.1"/>
    <property type="molecule type" value="Genomic_DNA"/>
</dbReference>
<dbReference type="Proteomes" id="UP000659061">
    <property type="component" value="Unassembled WGS sequence"/>
</dbReference>
<dbReference type="AlphaFoldDB" id="A0A8I0FYS6"/>
<reference evidence="4" key="1">
    <citation type="submission" date="2020-09" db="EMBL/GenBank/DDBJ databases">
        <title>Novel species in genus Aeromicrobium.</title>
        <authorList>
            <person name="Zhang G."/>
        </authorList>
    </citation>
    <scope>NUCLEOTIDE SEQUENCE</scope>
    <source>
        <strain evidence="4">SSW1-57</strain>
    </source>
</reference>
<proteinExistence type="predicted"/>
<feature type="transmembrane region" description="Helical" evidence="2">
    <location>
        <begin position="88"/>
        <end position="110"/>
    </location>
</feature>
<keyword evidence="2" id="KW-1133">Transmembrane helix</keyword>
<organism evidence="4 5">
    <name type="scientific">Aeromicrobium tamlense</name>
    <dbReference type="NCBI Taxonomy" id="375541"/>
    <lineage>
        <taxon>Bacteria</taxon>
        <taxon>Bacillati</taxon>
        <taxon>Actinomycetota</taxon>
        <taxon>Actinomycetes</taxon>
        <taxon>Propionibacteriales</taxon>
        <taxon>Nocardioidaceae</taxon>
        <taxon>Aeromicrobium</taxon>
    </lineage>
</organism>
<dbReference type="Pfam" id="PF04341">
    <property type="entry name" value="DUF485"/>
    <property type="match status" value="1"/>
</dbReference>
<evidence type="ECO:0000313" key="4">
    <source>
        <dbReference type="EMBL" id="MBD1271571.1"/>
    </source>
</evidence>
<gene>
    <name evidence="3" type="ORF">IDH50_08650</name>
    <name evidence="4" type="ORF">IDH50_15110</name>
</gene>
<sequence>MPVTHSDHHPGGEAVSKSTESDSASPAPTEREAAYIAVLASPEFQELKRKHRNWVLPATGAALVFYFVYVLASTYAVDFMSQKLFGNINVGLVFGLLQFVATFVVTMAYVRYADRELDPRSAKIRDEMEAEGLA</sequence>
<feature type="transmembrane region" description="Helical" evidence="2">
    <location>
        <begin position="54"/>
        <end position="76"/>
    </location>
</feature>
<feature type="compositionally biased region" description="Polar residues" evidence="1">
    <location>
        <begin position="16"/>
        <end position="26"/>
    </location>
</feature>
<feature type="compositionally biased region" description="Basic and acidic residues" evidence="1">
    <location>
        <begin position="1"/>
        <end position="11"/>
    </location>
</feature>
<evidence type="ECO:0000313" key="5">
    <source>
        <dbReference type="Proteomes" id="UP000659061"/>
    </source>
</evidence>
<feature type="region of interest" description="Disordered" evidence="1">
    <location>
        <begin position="1"/>
        <end position="30"/>
    </location>
</feature>